<feature type="transmembrane region" description="Helical" evidence="8">
    <location>
        <begin position="66"/>
        <end position="87"/>
    </location>
</feature>
<feature type="transmembrane region" description="Helical" evidence="8">
    <location>
        <begin position="107"/>
        <end position="132"/>
    </location>
</feature>
<dbReference type="PROSITE" id="PS50262">
    <property type="entry name" value="G_PROTEIN_RECEP_F1_2"/>
    <property type="match status" value="1"/>
</dbReference>
<keyword evidence="4" id="KW-0297">G-protein coupled receptor</keyword>
<comment type="caution">
    <text evidence="10">The sequence shown here is derived from an EMBL/GenBank/DDBJ whole genome shotgun (WGS) entry which is preliminary data.</text>
</comment>
<feature type="domain" description="G-protein coupled receptors family 1 profile" evidence="9">
    <location>
        <begin position="46"/>
        <end position="299"/>
    </location>
</feature>
<dbReference type="PRINTS" id="PR00237">
    <property type="entry name" value="GPCRRHODOPSN"/>
</dbReference>
<feature type="transmembrane region" description="Helical" evidence="8">
    <location>
        <begin position="144"/>
        <end position="170"/>
    </location>
</feature>
<evidence type="ECO:0000256" key="8">
    <source>
        <dbReference type="SAM" id="Phobius"/>
    </source>
</evidence>
<proteinExistence type="predicted"/>
<evidence type="ECO:0000256" key="1">
    <source>
        <dbReference type="ARBA" id="ARBA00004141"/>
    </source>
</evidence>
<sequence length="526" mass="59307">MSNVSFNVPSNDTIDCDDSETLSVLKAQSLLLATISSMFLVIGVPGNLLTIVVLNGRALKDNVFSIYLSSNSLFNIINLLTNCPRFFVQAAINRDLYFTNDAFCILFRLFALTVSTISSWHLIVITAARLMYVLERTKRFIQVYCYPIHVILAMCVIVTVIQVPIAYNWLRFEDEKGEAVLCYQTSQSSMVYIQIVFQTVIPAVGIISLNFWLLVMHQSSAFGLVKSASSSRVRQNLVNLLAMSSIQYLVSMLPMCIYFPNERHFFNLSEKLGKAKAQLTYSLTLLMIYSNNATNFVTYCFFGRRFRIEFLRIIRALTCTGLQSFNLDTPQTISPSITRPTVDYSSAETMTESKVDEATPKVHETRSSKALHSFIRNVRTNIKWIQTKSRTATVDYSSAETMTESKVDEATPKVHETRSSKALHSFIRNVHTNIKWIQTKSRTGKMEEMKACEATSRKVREGTSSKTRALQAFFRNLHTNIKGIQTKSQTATAAADLSNAVTTEEIKAQEAVPEVQEDIPKVQETS</sequence>
<dbReference type="AlphaFoldDB" id="A0AAD8ATP8"/>
<feature type="transmembrane region" description="Helical" evidence="8">
    <location>
        <begin position="280"/>
        <end position="302"/>
    </location>
</feature>
<feature type="transmembrane region" description="Helical" evidence="8">
    <location>
        <begin position="190"/>
        <end position="216"/>
    </location>
</feature>
<reference evidence="10" key="2">
    <citation type="submission" date="2023-04" db="EMBL/GenBank/DDBJ databases">
        <authorList>
            <person name="Bu L."/>
            <person name="Lu L."/>
            <person name="Laidemitt M.R."/>
            <person name="Zhang S.M."/>
            <person name="Mutuku M."/>
            <person name="Mkoji G."/>
            <person name="Steinauer M."/>
            <person name="Loker E.S."/>
        </authorList>
    </citation>
    <scope>NUCLEOTIDE SEQUENCE</scope>
    <source>
        <strain evidence="10">KasaAsao</strain>
        <tissue evidence="10">Whole Snail</tissue>
    </source>
</reference>
<keyword evidence="6 10" id="KW-0675">Receptor</keyword>
<gene>
    <name evidence="10" type="ORF">Bpfe_028309</name>
</gene>
<dbReference type="GO" id="GO:0005886">
    <property type="term" value="C:plasma membrane"/>
    <property type="evidence" value="ECO:0007669"/>
    <property type="project" value="TreeGrafter"/>
</dbReference>
<protein>
    <submittedName>
        <fullName evidence="10">Type-1 angiotensin II receptor B</fullName>
    </submittedName>
</protein>
<evidence type="ECO:0000256" key="6">
    <source>
        <dbReference type="ARBA" id="ARBA00023170"/>
    </source>
</evidence>
<dbReference type="PANTHER" id="PTHR24243">
    <property type="entry name" value="G-PROTEIN COUPLED RECEPTOR"/>
    <property type="match status" value="1"/>
</dbReference>
<keyword evidence="5 8" id="KW-0472">Membrane</keyword>
<keyword evidence="11" id="KW-1185">Reference proteome</keyword>
<name>A0AAD8ATP8_BIOPF</name>
<dbReference type="CDD" id="cd00637">
    <property type="entry name" value="7tm_classA_rhodopsin-like"/>
    <property type="match status" value="1"/>
</dbReference>
<dbReference type="SUPFAM" id="SSF81321">
    <property type="entry name" value="Family A G protein-coupled receptor-like"/>
    <property type="match status" value="1"/>
</dbReference>
<evidence type="ECO:0000256" key="4">
    <source>
        <dbReference type="ARBA" id="ARBA00023040"/>
    </source>
</evidence>
<accession>A0AAD8ATP8</accession>
<feature type="transmembrane region" description="Helical" evidence="8">
    <location>
        <begin position="237"/>
        <end position="260"/>
    </location>
</feature>
<feature type="transmembrane region" description="Helical" evidence="8">
    <location>
        <begin position="30"/>
        <end position="54"/>
    </location>
</feature>
<evidence type="ECO:0000256" key="5">
    <source>
        <dbReference type="ARBA" id="ARBA00023136"/>
    </source>
</evidence>
<dbReference type="InterPro" id="IPR000276">
    <property type="entry name" value="GPCR_Rhodpsn"/>
</dbReference>
<evidence type="ECO:0000259" key="9">
    <source>
        <dbReference type="PROSITE" id="PS50262"/>
    </source>
</evidence>
<dbReference type="GO" id="GO:0004930">
    <property type="term" value="F:G protein-coupled receptor activity"/>
    <property type="evidence" value="ECO:0007669"/>
    <property type="project" value="UniProtKB-KW"/>
</dbReference>
<dbReference type="Proteomes" id="UP001233172">
    <property type="component" value="Unassembled WGS sequence"/>
</dbReference>
<keyword evidence="3 8" id="KW-1133">Transmembrane helix</keyword>
<organism evidence="10 11">
    <name type="scientific">Biomphalaria pfeifferi</name>
    <name type="common">Bloodfluke planorb</name>
    <name type="synonym">Freshwater snail</name>
    <dbReference type="NCBI Taxonomy" id="112525"/>
    <lineage>
        <taxon>Eukaryota</taxon>
        <taxon>Metazoa</taxon>
        <taxon>Spiralia</taxon>
        <taxon>Lophotrochozoa</taxon>
        <taxon>Mollusca</taxon>
        <taxon>Gastropoda</taxon>
        <taxon>Heterobranchia</taxon>
        <taxon>Euthyneura</taxon>
        <taxon>Panpulmonata</taxon>
        <taxon>Hygrophila</taxon>
        <taxon>Lymnaeoidea</taxon>
        <taxon>Planorbidae</taxon>
        <taxon>Biomphalaria</taxon>
    </lineage>
</organism>
<dbReference type="Gene3D" id="1.20.1070.10">
    <property type="entry name" value="Rhodopsin 7-helix transmembrane proteins"/>
    <property type="match status" value="1"/>
</dbReference>
<evidence type="ECO:0000313" key="10">
    <source>
        <dbReference type="EMBL" id="KAK0042254.1"/>
    </source>
</evidence>
<evidence type="ECO:0000256" key="3">
    <source>
        <dbReference type="ARBA" id="ARBA00022989"/>
    </source>
</evidence>
<dbReference type="InterPro" id="IPR017452">
    <property type="entry name" value="GPCR_Rhodpsn_7TM"/>
</dbReference>
<dbReference type="EMBL" id="JASAOG010000246">
    <property type="protein sequence ID" value="KAK0042254.1"/>
    <property type="molecule type" value="Genomic_DNA"/>
</dbReference>
<evidence type="ECO:0000256" key="7">
    <source>
        <dbReference type="ARBA" id="ARBA00023224"/>
    </source>
</evidence>
<keyword evidence="7" id="KW-0807">Transducer</keyword>
<evidence type="ECO:0000313" key="11">
    <source>
        <dbReference type="Proteomes" id="UP001233172"/>
    </source>
</evidence>
<evidence type="ECO:0000256" key="2">
    <source>
        <dbReference type="ARBA" id="ARBA00022692"/>
    </source>
</evidence>
<keyword evidence="2 8" id="KW-0812">Transmembrane</keyword>
<dbReference type="PANTHER" id="PTHR24243:SF233">
    <property type="entry name" value="THYROTROPIN-RELEASING HORMONE RECEPTOR"/>
    <property type="match status" value="1"/>
</dbReference>
<comment type="subcellular location">
    <subcellularLocation>
        <location evidence="1">Membrane</location>
        <topology evidence="1">Multi-pass membrane protein</topology>
    </subcellularLocation>
</comment>
<reference evidence="10" key="1">
    <citation type="journal article" date="2023" name="PLoS Negl. Trop. Dis.">
        <title>A genome sequence for Biomphalaria pfeifferi, the major vector snail for the human-infecting parasite Schistosoma mansoni.</title>
        <authorList>
            <person name="Bu L."/>
            <person name="Lu L."/>
            <person name="Laidemitt M.R."/>
            <person name="Zhang S.M."/>
            <person name="Mutuku M."/>
            <person name="Mkoji G."/>
            <person name="Steinauer M."/>
            <person name="Loker E.S."/>
        </authorList>
    </citation>
    <scope>NUCLEOTIDE SEQUENCE</scope>
    <source>
        <strain evidence="10">KasaAsao</strain>
    </source>
</reference>